<dbReference type="Proteomes" id="UP000621500">
    <property type="component" value="Unassembled WGS sequence"/>
</dbReference>
<dbReference type="Pfam" id="PF20704">
    <property type="entry name" value="KH_NucS_shadow"/>
    <property type="match status" value="1"/>
</dbReference>
<accession>A0ABQ4F4B3</accession>
<evidence type="ECO:0000313" key="2">
    <source>
        <dbReference type="Proteomes" id="UP000621500"/>
    </source>
</evidence>
<sequence length="130" mass="14129">MSLAVPPALLEAAERGPVDDAAFVACVRESLPYAWQTVSHVVADLNASDDDFADNVIPPPSEAERGQLLRALASDAIRAGLERHFGVRLAFQNCHRVAAFRPAAVDSDAYRRFVSARGQLLNQSPELRDC</sequence>
<organism evidence="1 2">
    <name type="scientific">Plantactinospora mayteni</name>
    <dbReference type="NCBI Taxonomy" id="566021"/>
    <lineage>
        <taxon>Bacteria</taxon>
        <taxon>Bacillati</taxon>
        <taxon>Actinomycetota</taxon>
        <taxon>Actinomycetes</taxon>
        <taxon>Micromonosporales</taxon>
        <taxon>Micromonosporaceae</taxon>
        <taxon>Plantactinospora</taxon>
    </lineage>
</organism>
<protein>
    <submittedName>
        <fullName evidence="1">Uncharacterized protein</fullName>
    </submittedName>
</protein>
<reference evidence="1 2" key="1">
    <citation type="submission" date="2021-01" db="EMBL/GenBank/DDBJ databases">
        <title>Whole genome shotgun sequence of Plantactinospora mayteni NBRC 109088.</title>
        <authorList>
            <person name="Komaki H."/>
            <person name="Tamura T."/>
        </authorList>
    </citation>
    <scope>NUCLEOTIDE SEQUENCE [LARGE SCALE GENOMIC DNA]</scope>
    <source>
        <strain evidence="1 2">NBRC 109088</strain>
    </source>
</reference>
<name>A0ABQ4F4B3_9ACTN</name>
<keyword evidence="2" id="KW-1185">Reference proteome</keyword>
<gene>
    <name evidence="1" type="ORF">Pma05_83050</name>
</gene>
<evidence type="ECO:0000313" key="1">
    <source>
        <dbReference type="EMBL" id="GIH01733.1"/>
    </source>
</evidence>
<proteinExistence type="predicted"/>
<dbReference type="EMBL" id="BONX01000082">
    <property type="protein sequence ID" value="GIH01733.1"/>
    <property type="molecule type" value="Genomic_DNA"/>
</dbReference>
<comment type="caution">
    <text evidence="1">The sequence shown here is derived from an EMBL/GenBank/DDBJ whole genome shotgun (WGS) entry which is preliminary data.</text>
</comment>
<dbReference type="RefSeq" id="WP_203862950.1">
    <property type="nucleotide sequence ID" value="NZ_BAAAZQ010000047.1"/>
</dbReference>
<dbReference type="NCBIfam" id="NF040488">
    <property type="entry name" value="SCO5389_fam"/>
    <property type="match status" value="1"/>
</dbReference>